<proteinExistence type="predicted"/>
<reference evidence="2 3" key="1">
    <citation type="submission" date="2022-05" db="EMBL/GenBank/DDBJ databases">
        <authorList>
            <consortium name="Genoscope - CEA"/>
            <person name="William W."/>
        </authorList>
    </citation>
    <scope>NUCLEOTIDE SEQUENCE [LARGE SCALE GENOMIC DNA]</scope>
</reference>
<comment type="caution">
    <text evidence="2">The sequence shown here is derived from an EMBL/GenBank/DDBJ whole genome shotgun (WGS) entry which is preliminary data.</text>
</comment>
<evidence type="ECO:0000256" key="1">
    <source>
        <dbReference type="SAM" id="MobiDB-lite"/>
    </source>
</evidence>
<sequence>VFGLQPKSNPPVWVFSKDMQLQLSGDNIIRLKETDSKYAVNGDCCSTYDYRGNLDNGESLRQVISNLESFYGGDISAVLLVLGGTAMAFHYQQLTKLVGGVPPTLAVGDPVSGKSTAVECAMALFNQRECIGAGSEARLLESLVNRTIPLWWDDIDSLVVLEKLTVLLYNKAKKVTMSKDSVGSTVPVISVNYSKLIKGFKKLKMGEEDFGRLFTRMLPIPFGKRTIGKKRIKERLEGKSQLEDLLKDLPKSVSVILKLHNDYEEMTKDVLFNAIQDVVEEMVVDVRSEANFSVLLFTTGKMVPKYKELLIGSFEGIEAVQGNHVADDADFWEALETLFLDAVSHPDDIKKFLKANYNTKGCSCGEAVAISLAKALQFSKLKLTSAALTHAIRAKAVGCTGKSMRIDGSSSTCVHISRRKIPQRLLDILDKKGADDEAPSNQNEAGQEMAEINESEVEILATASSSAGKNYFIMICSKVQSDSEVKILEAASSSAASSSAAEAEYMRPKGKRRKSKALLSFPSVV</sequence>
<protein>
    <submittedName>
        <fullName evidence="2">Uncharacterized protein</fullName>
    </submittedName>
</protein>
<evidence type="ECO:0000313" key="3">
    <source>
        <dbReference type="Proteomes" id="UP001159428"/>
    </source>
</evidence>
<gene>
    <name evidence="2" type="ORF">PMEA_00020245</name>
</gene>
<evidence type="ECO:0000313" key="2">
    <source>
        <dbReference type="EMBL" id="CAH3142704.1"/>
    </source>
</evidence>
<keyword evidence="3" id="KW-1185">Reference proteome</keyword>
<organism evidence="2 3">
    <name type="scientific">Pocillopora meandrina</name>
    <dbReference type="NCBI Taxonomy" id="46732"/>
    <lineage>
        <taxon>Eukaryota</taxon>
        <taxon>Metazoa</taxon>
        <taxon>Cnidaria</taxon>
        <taxon>Anthozoa</taxon>
        <taxon>Hexacorallia</taxon>
        <taxon>Scleractinia</taxon>
        <taxon>Astrocoeniina</taxon>
        <taxon>Pocilloporidae</taxon>
        <taxon>Pocillopora</taxon>
    </lineage>
</organism>
<feature type="compositionally biased region" description="Low complexity" evidence="1">
    <location>
        <begin position="491"/>
        <end position="503"/>
    </location>
</feature>
<dbReference type="Proteomes" id="UP001159428">
    <property type="component" value="Unassembled WGS sequence"/>
</dbReference>
<name>A0AAU9XAU9_9CNID</name>
<feature type="region of interest" description="Disordered" evidence="1">
    <location>
        <begin position="491"/>
        <end position="525"/>
    </location>
</feature>
<dbReference type="EMBL" id="CALNXJ010000037">
    <property type="protein sequence ID" value="CAH3142704.1"/>
    <property type="molecule type" value="Genomic_DNA"/>
</dbReference>
<feature type="non-terminal residue" evidence="2">
    <location>
        <position position="1"/>
    </location>
</feature>
<dbReference type="AlphaFoldDB" id="A0AAU9XAU9"/>
<accession>A0AAU9XAU9</accession>